<dbReference type="SUPFAM" id="SSF89360">
    <property type="entry name" value="HesB-like domain"/>
    <property type="match status" value="1"/>
</dbReference>
<accession>Q7UH88</accession>
<organism evidence="2 3">
    <name type="scientific">Rhodopirellula baltica (strain DSM 10527 / NCIMB 13988 / SH1)</name>
    <dbReference type="NCBI Taxonomy" id="243090"/>
    <lineage>
        <taxon>Bacteria</taxon>
        <taxon>Pseudomonadati</taxon>
        <taxon>Planctomycetota</taxon>
        <taxon>Planctomycetia</taxon>
        <taxon>Pirellulales</taxon>
        <taxon>Pirellulaceae</taxon>
        <taxon>Rhodopirellula</taxon>
    </lineage>
</organism>
<dbReference type="EnsemblBacteria" id="CAD78088">
    <property type="protein sequence ID" value="CAD78088"/>
    <property type="gene ID" value="RB4781"/>
</dbReference>
<sequence>MRIDEQRQTVSRSLPRFQMFAARLLLILVALACLAGCPSQSNDPKRQSQTIVTITPAAESKFKEFLRDSPGDHIRLSIKDHGENGFEYALNLESPPISDDDIVQDCQGFTLAVSPRDLVYVEGSTIDWLTRLNEPDGFKFDNPNAFKSTTEPASKD</sequence>
<dbReference type="InterPro" id="IPR050322">
    <property type="entry name" value="Fe-S_cluster_asmbl/transfer"/>
</dbReference>
<dbReference type="Gene3D" id="2.60.300.12">
    <property type="entry name" value="HesB-like domain"/>
    <property type="match status" value="1"/>
</dbReference>
<dbReference type="Pfam" id="PF01521">
    <property type="entry name" value="Fe-S_biosyn"/>
    <property type="match status" value="1"/>
</dbReference>
<dbReference type="AlphaFoldDB" id="Q7UH88"/>
<dbReference type="GO" id="GO:0016226">
    <property type="term" value="P:iron-sulfur cluster assembly"/>
    <property type="evidence" value="ECO:0000318"/>
    <property type="project" value="GO_Central"/>
</dbReference>
<dbReference type="InParanoid" id="Q7UH88"/>
<dbReference type="OrthoDB" id="289469at2"/>
<dbReference type="KEGG" id="rba:RB4781"/>
<dbReference type="STRING" id="243090.RB4781"/>
<dbReference type="GO" id="GO:0051604">
    <property type="term" value="P:protein maturation"/>
    <property type="evidence" value="ECO:0000318"/>
    <property type="project" value="GO_Central"/>
</dbReference>
<dbReference type="GO" id="GO:0005737">
    <property type="term" value="C:cytoplasm"/>
    <property type="evidence" value="ECO:0000318"/>
    <property type="project" value="GO_Central"/>
</dbReference>
<dbReference type="PANTHER" id="PTHR10072:SF41">
    <property type="entry name" value="IRON-SULFUR CLUSTER ASSEMBLY 1 HOMOLOG, MITOCHONDRIAL"/>
    <property type="match status" value="1"/>
</dbReference>
<evidence type="ECO:0000313" key="3">
    <source>
        <dbReference type="Proteomes" id="UP000001025"/>
    </source>
</evidence>
<protein>
    <submittedName>
        <fullName evidence="2">Probable protein hesB</fullName>
    </submittedName>
</protein>
<keyword evidence="3" id="KW-1185">Reference proteome</keyword>
<dbReference type="EMBL" id="BX294141">
    <property type="protein sequence ID" value="CAD78088.1"/>
    <property type="molecule type" value="Genomic_DNA"/>
</dbReference>
<dbReference type="PATRIC" id="fig|243090.15.peg.2259"/>
<evidence type="ECO:0000313" key="2">
    <source>
        <dbReference type="EMBL" id="CAD78088.1"/>
    </source>
</evidence>
<dbReference type="eggNOG" id="COG0316">
    <property type="taxonomic scope" value="Bacteria"/>
</dbReference>
<dbReference type="Proteomes" id="UP000001025">
    <property type="component" value="Chromosome"/>
</dbReference>
<proteinExistence type="predicted"/>
<dbReference type="HOGENOM" id="CLU_1685207_0_0_0"/>
<dbReference type="InterPro" id="IPR035903">
    <property type="entry name" value="HesB-like_dom_sf"/>
</dbReference>
<evidence type="ECO:0000259" key="1">
    <source>
        <dbReference type="Pfam" id="PF01521"/>
    </source>
</evidence>
<dbReference type="GO" id="GO:0051537">
    <property type="term" value="F:2 iron, 2 sulfur cluster binding"/>
    <property type="evidence" value="ECO:0000318"/>
    <property type="project" value="GO_Central"/>
</dbReference>
<gene>
    <name evidence="2" type="ordered locus">RB4781</name>
</gene>
<feature type="domain" description="Core" evidence="1">
    <location>
        <begin position="52"/>
        <end position="145"/>
    </location>
</feature>
<name>Q7UH88_RHOBA</name>
<dbReference type="PANTHER" id="PTHR10072">
    <property type="entry name" value="IRON-SULFUR CLUSTER ASSEMBLY PROTEIN"/>
    <property type="match status" value="1"/>
</dbReference>
<reference evidence="2 3" key="1">
    <citation type="journal article" date="2003" name="Proc. Natl. Acad. Sci. U.S.A.">
        <title>Complete genome sequence of the marine planctomycete Pirellula sp. strain 1.</title>
        <authorList>
            <person name="Gloeckner F.O."/>
            <person name="Kube M."/>
            <person name="Bauer M."/>
            <person name="Teeling H."/>
            <person name="Lombardot T."/>
            <person name="Ludwig W."/>
            <person name="Gade D."/>
            <person name="Beck A."/>
            <person name="Borzym K."/>
            <person name="Heitmann K."/>
            <person name="Rabus R."/>
            <person name="Schlesner H."/>
            <person name="Amann R."/>
            <person name="Reinhardt R."/>
        </authorList>
    </citation>
    <scope>NUCLEOTIDE SEQUENCE [LARGE SCALE GENOMIC DNA]</scope>
    <source>
        <strain evidence="3">DSM 10527 / NCIMB 13988 / SH1</strain>
    </source>
</reference>
<dbReference type="InterPro" id="IPR000361">
    <property type="entry name" value="ATAP_core_dom"/>
</dbReference>